<evidence type="ECO:0000313" key="4">
    <source>
        <dbReference type="Proteomes" id="UP000229081"/>
    </source>
</evidence>
<dbReference type="AlphaFoldDB" id="A0A2K8MKN4"/>
<dbReference type="PANTHER" id="PTHR43784:SF2">
    <property type="entry name" value="GDSL-LIKE LIPASE_ACYLHYDROLASE, PUTATIVE (AFU_ORTHOLOGUE AFUA_2G00820)-RELATED"/>
    <property type="match status" value="1"/>
</dbReference>
<name>A0A2K8MKN4_9SPHN</name>
<dbReference type="InterPro" id="IPR053140">
    <property type="entry name" value="GDSL_Rv0518-like"/>
</dbReference>
<evidence type="ECO:0000256" key="1">
    <source>
        <dbReference type="SAM" id="SignalP"/>
    </source>
</evidence>
<dbReference type="InterPro" id="IPR013830">
    <property type="entry name" value="SGNH_hydro"/>
</dbReference>
<dbReference type="Pfam" id="PF13472">
    <property type="entry name" value="Lipase_GDSL_2"/>
    <property type="match status" value="1"/>
</dbReference>
<dbReference type="Gene3D" id="3.40.50.1110">
    <property type="entry name" value="SGNH hydrolase"/>
    <property type="match status" value="1"/>
</dbReference>
<proteinExistence type="predicted"/>
<dbReference type="EMBL" id="CP024923">
    <property type="protein sequence ID" value="ATY34438.1"/>
    <property type="molecule type" value="Genomic_DNA"/>
</dbReference>
<gene>
    <name evidence="3" type="ORF">CVN68_05480</name>
</gene>
<evidence type="ECO:0000259" key="2">
    <source>
        <dbReference type="Pfam" id="PF13472"/>
    </source>
</evidence>
<reference evidence="3 4" key="1">
    <citation type="submission" date="2017-11" db="EMBL/GenBank/DDBJ databases">
        <title>Complete genome sequence of Sphingomonas sp. Strain Cra20, a psychrotolerant potential plant growth promoting rhizobacteria.</title>
        <authorList>
            <person name="Luo Y."/>
        </authorList>
    </citation>
    <scope>NUCLEOTIDE SEQUENCE [LARGE SCALE GENOMIC DNA]</scope>
    <source>
        <strain evidence="3 4">Cra20</strain>
    </source>
</reference>
<feature type="domain" description="SGNH hydrolase-type esterase" evidence="2">
    <location>
        <begin position="201"/>
        <end position="398"/>
    </location>
</feature>
<feature type="signal peptide" evidence="1">
    <location>
        <begin position="1"/>
        <end position="22"/>
    </location>
</feature>
<dbReference type="PANTHER" id="PTHR43784">
    <property type="entry name" value="GDSL-LIKE LIPASE/ACYLHYDROLASE, PUTATIVE (AFU_ORTHOLOGUE AFUA_2G00820)-RELATED"/>
    <property type="match status" value="1"/>
</dbReference>
<keyword evidence="4" id="KW-1185">Reference proteome</keyword>
<keyword evidence="1" id="KW-0732">Signal</keyword>
<sequence>MARIGTLLCLLGSLCLGGAATAQEKPHWVASWATSQMVPTGENIAPVEDLTDATIRQIVRVSIGGKRLRVRLSNAFGTAPLVVGSAGVALSADNATSRILPASARVLRFGGQPRVTIPAGADYLSDPVDLPVLAGADLAITLHLPTPPERQTGHPGARAHSHFAHGQQVMAEALTGAKTSTRWYAIGGIEVDAPGAGALVILGDSITDGYGVQPNTNARWPDRLAMRLRANPPTRNLAVLNAGIGGNRLRLDGTGPNALARFEREVLTPPGVTHLLVIEGINDLGTLTRDAPASPDQHAALVREMIGVLEQIVARARAHGIKVIGGTIMPDGASAYYHPDAANEADRAAVNAWIRTPGNFDAVVDFDAAMRDPKDPTRLHLDLDSGDGLHPSIAGYQAMADAVPLALFAPKSRP</sequence>
<dbReference type="GO" id="GO:0016788">
    <property type="term" value="F:hydrolase activity, acting on ester bonds"/>
    <property type="evidence" value="ECO:0007669"/>
    <property type="project" value="UniProtKB-ARBA"/>
</dbReference>
<accession>A0A2K8MKN4</accession>
<dbReference type="CDD" id="cd01830">
    <property type="entry name" value="XynE_like"/>
    <property type="match status" value="1"/>
</dbReference>
<evidence type="ECO:0000313" key="3">
    <source>
        <dbReference type="EMBL" id="ATY34438.1"/>
    </source>
</evidence>
<dbReference type="InterPro" id="IPR036514">
    <property type="entry name" value="SGNH_hydro_sf"/>
</dbReference>
<dbReference type="KEGG" id="sphc:CVN68_05480"/>
<feature type="chain" id="PRO_5014648801" evidence="1">
    <location>
        <begin position="23"/>
        <end position="414"/>
    </location>
</feature>
<dbReference type="SUPFAM" id="SSF52266">
    <property type="entry name" value="SGNH hydrolase"/>
    <property type="match status" value="1"/>
</dbReference>
<protein>
    <submittedName>
        <fullName evidence="3">GDSL family lipase</fullName>
    </submittedName>
</protein>
<organism evidence="3 4">
    <name type="scientific">Sphingomonas psychrotolerans</name>
    <dbReference type="NCBI Taxonomy" id="1327635"/>
    <lineage>
        <taxon>Bacteria</taxon>
        <taxon>Pseudomonadati</taxon>
        <taxon>Pseudomonadota</taxon>
        <taxon>Alphaproteobacteria</taxon>
        <taxon>Sphingomonadales</taxon>
        <taxon>Sphingomonadaceae</taxon>
        <taxon>Sphingomonas</taxon>
    </lineage>
</organism>
<dbReference type="OrthoDB" id="1828825at2"/>
<dbReference type="Proteomes" id="UP000229081">
    <property type="component" value="Chromosome"/>
</dbReference>